<reference evidence="1 2" key="1">
    <citation type="submission" date="2021-03" db="EMBL/GenBank/DDBJ databases">
        <title>Metabolic Capacity of the Antarctic Cyanobacterium Phormidium pseudopriestleyi that Sustains Oxygenic Photosynthesis in the Presence of Hydrogen Sulfide.</title>
        <authorList>
            <person name="Lumian J.E."/>
            <person name="Jungblut A.D."/>
            <person name="Dillon M.L."/>
            <person name="Hawes I."/>
            <person name="Doran P.T."/>
            <person name="Mackey T.J."/>
            <person name="Dick G.J."/>
            <person name="Grettenberger C.L."/>
            <person name="Sumner D.Y."/>
        </authorList>
    </citation>
    <scope>NUCLEOTIDE SEQUENCE [LARGE SCALE GENOMIC DNA]</scope>
    <source>
        <strain evidence="1 2">FRX01</strain>
    </source>
</reference>
<dbReference type="InterPro" id="IPR025455">
    <property type="entry name" value="DUF4276"/>
</dbReference>
<proteinExistence type="predicted"/>
<protein>
    <submittedName>
        <fullName evidence="1">DUF4276 family protein</fullName>
    </submittedName>
</protein>
<dbReference type="RefSeq" id="WP_207090757.1">
    <property type="nucleotide sequence ID" value="NZ_JAFLQW010000675.1"/>
</dbReference>
<accession>A0ABS3G0D3</accession>
<sequence length="204" mass="23503">MVKEIRVYIEGGGDAKNTKALFRDGFRSFLDDLFQIARERKIKCNLIVCGRRNAAYRDFKNALADHPDAYNILLVDSEGPVTQKPWQHLQSRDNWDSLKVEDDQCHLMVQAMEAWFMADIDALNTFYGQGFQANSLPKNSNIEDIPKDRLEPSLKAATRQTQKGEYQKIKHGCELLKQIDVQKVRGASEHCDRLFQKIEEILKS</sequence>
<gene>
    <name evidence="1" type="ORF">J0895_25345</name>
</gene>
<name>A0ABS3G0D3_9CYAN</name>
<evidence type="ECO:0000313" key="2">
    <source>
        <dbReference type="Proteomes" id="UP000664844"/>
    </source>
</evidence>
<dbReference type="EMBL" id="JAFLQW010000675">
    <property type="protein sequence ID" value="MBO0352346.1"/>
    <property type="molecule type" value="Genomic_DNA"/>
</dbReference>
<evidence type="ECO:0000313" key="1">
    <source>
        <dbReference type="EMBL" id="MBO0352346.1"/>
    </source>
</evidence>
<keyword evidence="2" id="KW-1185">Reference proteome</keyword>
<dbReference type="Proteomes" id="UP000664844">
    <property type="component" value="Unassembled WGS sequence"/>
</dbReference>
<organism evidence="1 2">
    <name type="scientific">Phormidium pseudopriestleyi FRX01</name>
    <dbReference type="NCBI Taxonomy" id="1759528"/>
    <lineage>
        <taxon>Bacteria</taxon>
        <taxon>Bacillati</taxon>
        <taxon>Cyanobacteriota</taxon>
        <taxon>Cyanophyceae</taxon>
        <taxon>Oscillatoriophycideae</taxon>
        <taxon>Oscillatoriales</taxon>
        <taxon>Oscillatoriaceae</taxon>
        <taxon>Phormidium</taxon>
    </lineage>
</organism>
<dbReference type="Pfam" id="PF14103">
    <property type="entry name" value="DUF4276"/>
    <property type="match status" value="1"/>
</dbReference>
<comment type="caution">
    <text evidence="1">The sequence shown here is derived from an EMBL/GenBank/DDBJ whole genome shotgun (WGS) entry which is preliminary data.</text>
</comment>